<keyword evidence="8" id="KW-0479">Metal-binding</keyword>
<evidence type="ECO:0000256" key="10">
    <source>
        <dbReference type="ARBA" id="ARBA00023004"/>
    </source>
</evidence>
<dbReference type="PANTHER" id="PTHR11921">
    <property type="entry name" value="SUCCINATE DEHYDROGENASE IRON-SULFUR PROTEIN"/>
    <property type="match status" value="1"/>
</dbReference>
<evidence type="ECO:0000256" key="11">
    <source>
        <dbReference type="ARBA" id="ARBA00023014"/>
    </source>
</evidence>
<comment type="cofactor">
    <cofactor evidence="2">
        <name>[4Fe-4S] cluster</name>
        <dbReference type="ChEBI" id="CHEBI:49883"/>
    </cofactor>
</comment>
<dbReference type="GO" id="GO:0008177">
    <property type="term" value="F:succinate dehydrogenase (quinone) activity"/>
    <property type="evidence" value="ECO:0007669"/>
    <property type="project" value="UniProtKB-EC"/>
</dbReference>
<dbReference type="GO" id="GO:0022904">
    <property type="term" value="P:respiratory electron transport chain"/>
    <property type="evidence" value="ECO:0007669"/>
    <property type="project" value="TreeGrafter"/>
</dbReference>
<protein>
    <recommendedName>
        <fullName evidence="4">succinate dehydrogenase</fullName>
        <ecNumber evidence="4">1.3.5.1</ecNumber>
    </recommendedName>
</protein>
<proteinExistence type="inferred from homology"/>
<dbReference type="AlphaFoldDB" id="A0A939IHY6"/>
<keyword evidence="11" id="KW-0411">Iron-sulfur</keyword>
<dbReference type="InterPro" id="IPR017900">
    <property type="entry name" value="4Fe4S_Fe_S_CS"/>
</dbReference>
<keyword evidence="10" id="KW-0408">Iron</keyword>
<dbReference type="NCBIfam" id="TIGR00384">
    <property type="entry name" value="dhsB"/>
    <property type="match status" value="1"/>
</dbReference>
<dbReference type="InterPro" id="IPR036010">
    <property type="entry name" value="2Fe-2S_ferredoxin-like_sf"/>
</dbReference>
<feature type="domain" description="4Fe-4S ferredoxin-type" evidence="14">
    <location>
        <begin position="140"/>
        <end position="169"/>
    </location>
</feature>
<keyword evidence="5" id="KW-0004">4Fe-4S</keyword>
<dbReference type="InterPro" id="IPR025192">
    <property type="entry name" value="Succ_DH/fum_Rdtase_N"/>
</dbReference>
<evidence type="ECO:0000256" key="13">
    <source>
        <dbReference type="ARBA" id="ARBA00034078"/>
    </source>
</evidence>
<dbReference type="GO" id="GO:0051537">
    <property type="term" value="F:2 iron, 2 sulfur cluster binding"/>
    <property type="evidence" value="ECO:0007669"/>
    <property type="project" value="UniProtKB-KW"/>
</dbReference>
<keyword evidence="16" id="KW-1185">Reference proteome</keyword>
<comment type="similarity">
    <text evidence="3">Belongs to the succinate dehydrogenase/fumarate reductase iron-sulfur protein family.</text>
</comment>
<dbReference type="EMBL" id="JAFJZZ010000008">
    <property type="protein sequence ID" value="MBN7774357.1"/>
    <property type="molecule type" value="Genomic_DNA"/>
</dbReference>
<keyword evidence="6" id="KW-0816">Tricarboxylic acid cycle</keyword>
<gene>
    <name evidence="15" type="ORF">JYB65_13405</name>
</gene>
<dbReference type="GO" id="GO:0046872">
    <property type="term" value="F:metal ion binding"/>
    <property type="evidence" value="ECO:0007669"/>
    <property type="project" value="UniProtKB-KW"/>
</dbReference>
<keyword evidence="9" id="KW-0560">Oxidoreductase</keyword>
<dbReference type="Gene3D" id="3.10.20.30">
    <property type="match status" value="1"/>
</dbReference>
<dbReference type="SUPFAM" id="SSF46548">
    <property type="entry name" value="alpha-helical ferredoxin"/>
    <property type="match status" value="1"/>
</dbReference>
<dbReference type="InterPro" id="IPR050573">
    <property type="entry name" value="SDH/FRD_Iron-Sulfur"/>
</dbReference>
<evidence type="ECO:0000256" key="8">
    <source>
        <dbReference type="ARBA" id="ARBA00022723"/>
    </source>
</evidence>
<dbReference type="InterPro" id="IPR004489">
    <property type="entry name" value="Succ_DH/fum_Rdtase_Fe-S"/>
</dbReference>
<dbReference type="Pfam" id="PF13085">
    <property type="entry name" value="Fer2_3"/>
    <property type="match status" value="1"/>
</dbReference>
<accession>A0A939IHY6</accession>
<dbReference type="GO" id="GO:0009055">
    <property type="term" value="F:electron transfer activity"/>
    <property type="evidence" value="ECO:0007669"/>
    <property type="project" value="InterPro"/>
</dbReference>
<dbReference type="RefSeq" id="WP_206583195.1">
    <property type="nucleotide sequence ID" value="NZ_JAFJZZ010000008.1"/>
</dbReference>
<dbReference type="PROSITE" id="PS51379">
    <property type="entry name" value="4FE4S_FER_2"/>
    <property type="match status" value="1"/>
</dbReference>
<evidence type="ECO:0000256" key="1">
    <source>
        <dbReference type="ARBA" id="ARBA00001927"/>
    </source>
</evidence>
<keyword evidence="12" id="KW-0003">3Fe-4S</keyword>
<evidence type="ECO:0000313" key="15">
    <source>
        <dbReference type="EMBL" id="MBN7774357.1"/>
    </source>
</evidence>
<evidence type="ECO:0000313" key="16">
    <source>
        <dbReference type="Proteomes" id="UP000664545"/>
    </source>
</evidence>
<sequence>MDVKIRIRRKKGPSANSYIQEFTFEGSADLPVTGILEELNARQPLEDTNGKPAEPIDWECSCKQKLCGACAMVINGVPRMACSTFLGDVCGNKNNVLELAPLSKFPVIRDLRIDRTQMFDDLKKMKVWLSADALLNQKELEHQYESASCILCGCCLEVCPNYSIENAFVGASTMNGAYRVATQQSNSSNVREFIKENVKNGQGHCSKSLSCEKVCPIKIPVAALTSRMNRLYLKNLFKVYR</sequence>
<evidence type="ECO:0000256" key="7">
    <source>
        <dbReference type="ARBA" id="ARBA00022714"/>
    </source>
</evidence>
<comment type="caution">
    <text evidence="15">The sequence shown here is derived from an EMBL/GenBank/DDBJ whole genome shotgun (WGS) entry which is preliminary data.</text>
</comment>
<dbReference type="Proteomes" id="UP000664545">
    <property type="component" value="Unassembled WGS sequence"/>
</dbReference>
<evidence type="ECO:0000256" key="5">
    <source>
        <dbReference type="ARBA" id="ARBA00022485"/>
    </source>
</evidence>
<dbReference type="GO" id="GO:0051538">
    <property type="term" value="F:3 iron, 4 sulfur cluster binding"/>
    <property type="evidence" value="ECO:0007669"/>
    <property type="project" value="UniProtKB-KW"/>
</dbReference>
<dbReference type="PANTHER" id="PTHR11921:SF29">
    <property type="entry name" value="SUCCINATE DEHYDROGENASE [UBIQUINONE] IRON-SULFUR SUBUNIT, MITOCHONDRIAL"/>
    <property type="match status" value="1"/>
</dbReference>
<evidence type="ECO:0000256" key="12">
    <source>
        <dbReference type="ARBA" id="ARBA00023291"/>
    </source>
</evidence>
<dbReference type="EC" id="1.3.5.1" evidence="4"/>
<dbReference type="Gene3D" id="1.10.1060.10">
    <property type="entry name" value="Alpha-helical ferredoxin"/>
    <property type="match status" value="1"/>
</dbReference>
<organism evidence="15 16">
    <name type="scientific">Clostridium aminobutyricum</name>
    <dbReference type="NCBI Taxonomy" id="33953"/>
    <lineage>
        <taxon>Bacteria</taxon>
        <taxon>Bacillati</taxon>
        <taxon>Bacillota</taxon>
        <taxon>Clostridia</taxon>
        <taxon>Eubacteriales</taxon>
        <taxon>Clostridiaceae</taxon>
        <taxon>Clostridium</taxon>
    </lineage>
</organism>
<dbReference type="InterPro" id="IPR012675">
    <property type="entry name" value="Beta-grasp_dom_sf"/>
</dbReference>
<dbReference type="GO" id="GO:0051539">
    <property type="term" value="F:4 iron, 4 sulfur cluster binding"/>
    <property type="evidence" value="ECO:0007669"/>
    <property type="project" value="UniProtKB-KW"/>
</dbReference>
<name>A0A939IHY6_CLOAM</name>
<dbReference type="PROSITE" id="PS00198">
    <property type="entry name" value="4FE4S_FER_1"/>
    <property type="match status" value="1"/>
</dbReference>
<dbReference type="SUPFAM" id="SSF54292">
    <property type="entry name" value="2Fe-2S ferredoxin-like"/>
    <property type="match status" value="1"/>
</dbReference>
<dbReference type="InterPro" id="IPR017896">
    <property type="entry name" value="4Fe4S_Fe-S-bd"/>
</dbReference>
<dbReference type="InterPro" id="IPR009051">
    <property type="entry name" value="Helical_ferredxn"/>
</dbReference>
<keyword evidence="7" id="KW-0001">2Fe-2S</keyword>
<evidence type="ECO:0000256" key="3">
    <source>
        <dbReference type="ARBA" id="ARBA00009433"/>
    </source>
</evidence>
<evidence type="ECO:0000259" key="14">
    <source>
        <dbReference type="PROSITE" id="PS51379"/>
    </source>
</evidence>
<evidence type="ECO:0000256" key="9">
    <source>
        <dbReference type="ARBA" id="ARBA00023002"/>
    </source>
</evidence>
<dbReference type="Pfam" id="PF13183">
    <property type="entry name" value="Fer4_8"/>
    <property type="match status" value="1"/>
</dbReference>
<evidence type="ECO:0000256" key="2">
    <source>
        <dbReference type="ARBA" id="ARBA00001966"/>
    </source>
</evidence>
<dbReference type="GO" id="GO:0006099">
    <property type="term" value="P:tricarboxylic acid cycle"/>
    <property type="evidence" value="ECO:0007669"/>
    <property type="project" value="UniProtKB-KW"/>
</dbReference>
<evidence type="ECO:0000256" key="4">
    <source>
        <dbReference type="ARBA" id="ARBA00012792"/>
    </source>
</evidence>
<comment type="cofactor">
    <cofactor evidence="1">
        <name>[3Fe-4S] cluster</name>
        <dbReference type="ChEBI" id="CHEBI:21137"/>
    </cofactor>
</comment>
<reference evidence="15" key="1">
    <citation type="submission" date="2021-02" db="EMBL/GenBank/DDBJ databases">
        <title>Abyssanaerobacter marinus gen.nov., sp., nov, anaerobic bacterium isolated from the Onnuri vent field of Indian Ocean and suggestion of Mogibacteriaceae fam. nov., and proposal of reclassification of ambiguous this family's genus member.</title>
        <authorList>
            <person name="Kim Y.J."/>
            <person name="Yang J.-A."/>
        </authorList>
    </citation>
    <scope>NUCLEOTIDE SEQUENCE</scope>
    <source>
        <strain evidence="15">DSM 2634</strain>
    </source>
</reference>
<evidence type="ECO:0000256" key="6">
    <source>
        <dbReference type="ARBA" id="ARBA00022532"/>
    </source>
</evidence>
<comment type="cofactor">
    <cofactor evidence="13">
        <name>[2Fe-2S] cluster</name>
        <dbReference type="ChEBI" id="CHEBI:190135"/>
    </cofactor>
</comment>